<dbReference type="GO" id="GO:0005524">
    <property type="term" value="F:ATP binding"/>
    <property type="evidence" value="ECO:0007669"/>
    <property type="project" value="UniProtKB-KW"/>
</dbReference>
<dbReference type="SMART" id="SM00382">
    <property type="entry name" value="AAA"/>
    <property type="match status" value="1"/>
</dbReference>
<dbReference type="PANTHER" id="PTHR24221">
    <property type="entry name" value="ATP-BINDING CASSETTE SUB-FAMILY B"/>
    <property type="match status" value="1"/>
</dbReference>
<evidence type="ECO:0000256" key="2">
    <source>
        <dbReference type="ARBA" id="ARBA00022692"/>
    </source>
</evidence>
<feature type="transmembrane region" description="Helical" evidence="7">
    <location>
        <begin position="128"/>
        <end position="145"/>
    </location>
</feature>
<dbReference type="STRING" id="1423735.FC15_GL000420"/>
<feature type="domain" description="ABC transmembrane type-1" evidence="9">
    <location>
        <begin position="13"/>
        <end position="292"/>
    </location>
</feature>
<dbReference type="OrthoDB" id="2260349at2"/>
<name>A0A0R1W4H5_9LACO</name>
<accession>A0A0R1W4H5</accession>
<protein>
    <recommendedName>
        <fullName evidence="12">ABC transporter ATP-binding protein</fullName>
    </recommendedName>
</protein>
<gene>
    <name evidence="10" type="ORF">FC15_GL000420</name>
</gene>
<dbReference type="Pfam" id="PF00005">
    <property type="entry name" value="ABC_tran"/>
    <property type="match status" value="1"/>
</dbReference>
<feature type="transmembrane region" description="Helical" evidence="7">
    <location>
        <begin position="263"/>
        <end position="288"/>
    </location>
</feature>
<keyword evidence="2 7" id="KW-0812">Transmembrane</keyword>
<dbReference type="Gene3D" id="1.20.1560.10">
    <property type="entry name" value="ABC transporter type 1, transmembrane domain"/>
    <property type="match status" value="1"/>
</dbReference>
<proteinExistence type="predicted"/>
<keyword evidence="4" id="KW-0067">ATP-binding</keyword>
<dbReference type="GO" id="GO:0034040">
    <property type="term" value="F:ATPase-coupled lipid transmembrane transporter activity"/>
    <property type="evidence" value="ECO:0007669"/>
    <property type="project" value="TreeGrafter"/>
</dbReference>
<dbReference type="PROSITE" id="PS50929">
    <property type="entry name" value="ABC_TM1F"/>
    <property type="match status" value="1"/>
</dbReference>
<evidence type="ECO:0000256" key="1">
    <source>
        <dbReference type="ARBA" id="ARBA00004651"/>
    </source>
</evidence>
<dbReference type="PATRIC" id="fig|1423735.3.peg.433"/>
<dbReference type="EMBL" id="AZFX01000015">
    <property type="protein sequence ID" value="KRM12437.1"/>
    <property type="molecule type" value="Genomic_DNA"/>
</dbReference>
<dbReference type="InterPro" id="IPR011527">
    <property type="entry name" value="ABC1_TM_dom"/>
</dbReference>
<dbReference type="PROSITE" id="PS00211">
    <property type="entry name" value="ABC_TRANSPORTER_1"/>
    <property type="match status" value="1"/>
</dbReference>
<feature type="transmembrane region" description="Helical" evidence="7">
    <location>
        <begin position="151"/>
        <end position="168"/>
    </location>
</feature>
<comment type="subcellular location">
    <subcellularLocation>
        <location evidence="1">Cell membrane</location>
        <topology evidence="1">Multi-pass membrane protein</topology>
    </subcellularLocation>
</comment>
<dbReference type="InterPro" id="IPR036640">
    <property type="entry name" value="ABC1_TM_sf"/>
</dbReference>
<feature type="transmembrane region" description="Helical" evidence="7">
    <location>
        <begin position="12"/>
        <end position="32"/>
    </location>
</feature>
<dbReference type="Gene3D" id="3.40.50.300">
    <property type="entry name" value="P-loop containing nucleotide triphosphate hydrolases"/>
    <property type="match status" value="1"/>
</dbReference>
<keyword evidence="6 7" id="KW-0472">Membrane</keyword>
<evidence type="ECO:0000256" key="5">
    <source>
        <dbReference type="ARBA" id="ARBA00022989"/>
    </source>
</evidence>
<dbReference type="AlphaFoldDB" id="A0A0R1W4H5"/>
<feature type="transmembrane region" description="Helical" evidence="7">
    <location>
        <begin position="52"/>
        <end position="77"/>
    </location>
</feature>
<dbReference type="RefSeq" id="WP_057823587.1">
    <property type="nucleotide sequence ID" value="NZ_AZFX01000015.1"/>
</dbReference>
<dbReference type="InterPro" id="IPR039421">
    <property type="entry name" value="Type_1_exporter"/>
</dbReference>
<dbReference type="SUPFAM" id="SSF90123">
    <property type="entry name" value="ABC transporter transmembrane region"/>
    <property type="match status" value="1"/>
</dbReference>
<dbReference type="InterPro" id="IPR003439">
    <property type="entry name" value="ABC_transporter-like_ATP-bd"/>
</dbReference>
<evidence type="ECO:0000313" key="11">
    <source>
        <dbReference type="Proteomes" id="UP000051315"/>
    </source>
</evidence>
<dbReference type="InterPro" id="IPR027417">
    <property type="entry name" value="P-loop_NTPase"/>
</dbReference>
<evidence type="ECO:0000256" key="7">
    <source>
        <dbReference type="SAM" id="Phobius"/>
    </source>
</evidence>
<dbReference type="InterPro" id="IPR003593">
    <property type="entry name" value="AAA+_ATPase"/>
</dbReference>
<evidence type="ECO:0000256" key="6">
    <source>
        <dbReference type="ARBA" id="ARBA00023136"/>
    </source>
</evidence>
<sequence>MKLLSIKIKFWYLLTLVATVLWSAISVLVPLISGRFINAVTTDPHNISGIYFWLFLVCSVLQATFSAISTFLSLDLVKRVKNFFRINVVRSLFAHRKYQEKSLSSAITDINVSSSTIAEQYVKGEIDIVNCISMIILSSVGLFTINKTLSVVIIIISIIIVVFPKVFSKKSQKNREDQINAQDILNKRTTSFVKGIETLYNFGARGYFKRLLLKDNSAILSTEGKANNFKTVTYTVNAFLQITKTFVIIGLGAYLITKNQLSIGGLLAAIQIAATLGAPMEVLSMLLYSRREVEPIAKRVQAYTTEPTTEAKVIMDSIVTVNFNHYGQKIDGKEVLHDLSLTFEKKKKYLIVGKSGSGKSTLLRAISGVTVGEQYGELAINGLSGKSFKQIKLVTQSPAIFQASLADNLFLGERVDNQRLQQMINFLELNNLTDRFDLMNDSISEEDLSGGERQRIALGRALLAKPDVLLLDEFSSALDPDLSLKLEKHLLELPCMIISVSHHVNRELFDQYDEVVEIANGVVISITNPA</sequence>
<dbReference type="SUPFAM" id="SSF52540">
    <property type="entry name" value="P-loop containing nucleoside triphosphate hydrolases"/>
    <property type="match status" value="1"/>
</dbReference>
<dbReference type="InterPro" id="IPR017871">
    <property type="entry name" value="ABC_transporter-like_CS"/>
</dbReference>
<evidence type="ECO:0000256" key="3">
    <source>
        <dbReference type="ARBA" id="ARBA00022741"/>
    </source>
</evidence>
<keyword evidence="3" id="KW-0547">Nucleotide-binding</keyword>
<evidence type="ECO:0000313" key="10">
    <source>
        <dbReference type="EMBL" id="KRM12437.1"/>
    </source>
</evidence>
<reference evidence="10 11" key="1">
    <citation type="journal article" date="2015" name="Genome Announc.">
        <title>Expanding the biotechnology potential of lactobacilli through comparative genomics of 213 strains and associated genera.</title>
        <authorList>
            <person name="Sun Z."/>
            <person name="Harris H.M."/>
            <person name="McCann A."/>
            <person name="Guo C."/>
            <person name="Argimon S."/>
            <person name="Zhang W."/>
            <person name="Yang X."/>
            <person name="Jeffery I.B."/>
            <person name="Cooney J.C."/>
            <person name="Kagawa T.F."/>
            <person name="Liu W."/>
            <person name="Song Y."/>
            <person name="Salvetti E."/>
            <person name="Wrobel A."/>
            <person name="Rasinkangas P."/>
            <person name="Parkhill J."/>
            <person name="Rea M.C."/>
            <person name="O'Sullivan O."/>
            <person name="Ritari J."/>
            <person name="Douillard F.P."/>
            <person name="Paul Ross R."/>
            <person name="Yang R."/>
            <person name="Briner A.E."/>
            <person name="Felis G.E."/>
            <person name="de Vos W.M."/>
            <person name="Barrangou R."/>
            <person name="Klaenhammer T.R."/>
            <person name="Caufield P.W."/>
            <person name="Cui Y."/>
            <person name="Zhang H."/>
            <person name="O'Toole P.W."/>
        </authorList>
    </citation>
    <scope>NUCLEOTIDE SEQUENCE [LARGE SCALE GENOMIC DNA]</scope>
    <source>
        <strain evidence="10 11">DSM 17758</strain>
    </source>
</reference>
<evidence type="ECO:0008006" key="12">
    <source>
        <dbReference type="Google" id="ProtNLM"/>
    </source>
</evidence>
<feature type="domain" description="ABC transporter" evidence="8">
    <location>
        <begin position="318"/>
        <end position="530"/>
    </location>
</feature>
<dbReference type="GO" id="GO:0005886">
    <property type="term" value="C:plasma membrane"/>
    <property type="evidence" value="ECO:0007669"/>
    <property type="project" value="UniProtKB-SubCell"/>
</dbReference>
<dbReference type="GO" id="GO:0140359">
    <property type="term" value="F:ABC-type transporter activity"/>
    <property type="evidence" value="ECO:0007669"/>
    <property type="project" value="InterPro"/>
</dbReference>
<evidence type="ECO:0000256" key="4">
    <source>
        <dbReference type="ARBA" id="ARBA00022840"/>
    </source>
</evidence>
<keyword evidence="5 7" id="KW-1133">Transmembrane helix</keyword>
<comment type="caution">
    <text evidence="10">The sequence shown here is derived from an EMBL/GenBank/DDBJ whole genome shotgun (WGS) entry which is preliminary data.</text>
</comment>
<organism evidence="10 11">
    <name type="scientific">Lapidilactobacillus concavus DSM 17758</name>
    <dbReference type="NCBI Taxonomy" id="1423735"/>
    <lineage>
        <taxon>Bacteria</taxon>
        <taxon>Bacillati</taxon>
        <taxon>Bacillota</taxon>
        <taxon>Bacilli</taxon>
        <taxon>Lactobacillales</taxon>
        <taxon>Lactobacillaceae</taxon>
        <taxon>Lapidilactobacillus</taxon>
    </lineage>
</organism>
<evidence type="ECO:0000259" key="9">
    <source>
        <dbReference type="PROSITE" id="PS50929"/>
    </source>
</evidence>
<dbReference type="PANTHER" id="PTHR24221:SF654">
    <property type="entry name" value="ATP-BINDING CASSETTE SUB-FAMILY B MEMBER 6"/>
    <property type="match status" value="1"/>
</dbReference>
<keyword evidence="11" id="KW-1185">Reference proteome</keyword>
<feature type="transmembrane region" description="Helical" evidence="7">
    <location>
        <begin position="234"/>
        <end position="257"/>
    </location>
</feature>
<dbReference type="Proteomes" id="UP000051315">
    <property type="component" value="Unassembled WGS sequence"/>
</dbReference>
<dbReference type="GO" id="GO:0016887">
    <property type="term" value="F:ATP hydrolysis activity"/>
    <property type="evidence" value="ECO:0007669"/>
    <property type="project" value="InterPro"/>
</dbReference>
<dbReference type="PROSITE" id="PS50893">
    <property type="entry name" value="ABC_TRANSPORTER_2"/>
    <property type="match status" value="1"/>
</dbReference>
<dbReference type="Pfam" id="PF00664">
    <property type="entry name" value="ABC_membrane"/>
    <property type="match status" value="1"/>
</dbReference>
<evidence type="ECO:0000259" key="8">
    <source>
        <dbReference type="PROSITE" id="PS50893"/>
    </source>
</evidence>